<evidence type="ECO:0000313" key="1">
    <source>
        <dbReference type="EMBL" id="KAI4858791.1"/>
    </source>
</evidence>
<dbReference type="EMBL" id="MU393687">
    <property type="protein sequence ID" value="KAI4858791.1"/>
    <property type="molecule type" value="Genomic_DNA"/>
</dbReference>
<sequence length="692" mass="77003">MVSPQHYINPTALEPSVVSELKLLFSIKHPHHVSLPYTPDHFTNVQSSSFLQPRTLQSMAFNKRHASIPDKSERPWSLKDLVSRIKKKRNSDLDDFMVVGIDFGTTYSGVAWATIADFENDQINLITSWPGCGREEGKAPTELFYENDEIMWGYGIPADADPIRWFKLLLLKEEDLPADLRDAEYLIRARKTLREHKKSATDLIADYLKCLWQHILQTVHKARGKSVVEGLTFHVVITVPAIWKGYARQGMEAAARKSGILAARAAGSTTLAFAPEPEAAALATICEPGRAIKENDVYVICDAGGGTVDLISYKVGGTDPITLHEAVMGSGGLCGGIFIDEAFEGICKNALGRRWNKLSQTGIKEIMKNEWEYAIKPQYTITNSKKKEYIVAIPAEAFVESDMNDESKKPIIKEGRIYFTSSDIQKAFTSVLSDIEKLVDGQIKSAKDSKLSVTGIILVGGLGSSPYLYDHLVSRYEKKRIRVLQSTGLRPRTAICRGAIFKGFLDGPSQSTSEPTSADRQGPKITSSVSVASTIARQSLGLPVSVPFESGTHYEKDKYFDEDEGRYFAKNQMTWYLRKGQNVPKLAPVRHGFYQLFSSRESFENGFTSTVTQCDSEKPPTRKTSAVKHLCDITVELDISWEDLEDFTGAKGQKLKRFDYEVEMVPSGAAIDFSVLKDGVRLGSQNSKIDFQ</sequence>
<reference evidence="1 2" key="1">
    <citation type="journal article" date="2022" name="New Phytol.">
        <title>Ecological generalism drives hyperdiversity of secondary metabolite gene clusters in xylarialean endophytes.</title>
        <authorList>
            <person name="Franco M.E.E."/>
            <person name="Wisecaver J.H."/>
            <person name="Arnold A.E."/>
            <person name="Ju Y.M."/>
            <person name="Slot J.C."/>
            <person name="Ahrendt S."/>
            <person name="Moore L.P."/>
            <person name="Eastman K.E."/>
            <person name="Scott K."/>
            <person name="Konkel Z."/>
            <person name="Mondo S.J."/>
            <person name="Kuo A."/>
            <person name="Hayes R.D."/>
            <person name="Haridas S."/>
            <person name="Andreopoulos B."/>
            <person name="Riley R."/>
            <person name="LaButti K."/>
            <person name="Pangilinan J."/>
            <person name="Lipzen A."/>
            <person name="Amirebrahimi M."/>
            <person name="Yan J."/>
            <person name="Adam C."/>
            <person name="Keymanesh K."/>
            <person name="Ng V."/>
            <person name="Louie K."/>
            <person name="Northen T."/>
            <person name="Drula E."/>
            <person name="Henrissat B."/>
            <person name="Hsieh H.M."/>
            <person name="Youens-Clark K."/>
            <person name="Lutzoni F."/>
            <person name="Miadlikowska J."/>
            <person name="Eastwood D.C."/>
            <person name="Hamelin R.C."/>
            <person name="Grigoriev I.V."/>
            <person name="U'Ren J.M."/>
        </authorList>
    </citation>
    <scope>NUCLEOTIDE SEQUENCE [LARGE SCALE GENOMIC DNA]</scope>
    <source>
        <strain evidence="1 2">CBS 119005</strain>
    </source>
</reference>
<organism evidence="1 2">
    <name type="scientific">Hypoxylon rubiginosum</name>
    <dbReference type="NCBI Taxonomy" id="110542"/>
    <lineage>
        <taxon>Eukaryota</taxon>
        <taxon>Fungi</taxon>
        <taxon>Dikarya</taxon>
        <taxon>Ascomycota</taxon>
        <taxon>Pezizomycotina</taxon>
        <taxon>Sordariomycetes</taxon>
        <taxon>Xylariomycetidae</taxon>
        <taxon>Xylariales</taxon>
        <taxon>Hypoxylaceae</taxon>
        <taxon>Hypoxylon</taxon>
    </lineage>
</organism>
<proteinExistence type="predicted"/>
<name>A0ACB9YI50_9PEZI</name>
<comment type="caution">
    <text evidence="1">The sequence shown here is derived from an EMBL/GenBank/DDBJ whole genome shotgun (WGS) entry which is preliminary data.</text>
</comment>
<protein>
    <submittedName>
        <fullName evidence="1">Actin-like ATPase domain-containing protein</fullName>
    </submittedName>
</protein>
<keyword evidence="2" id="KW-1185">Reference proteome</keyword>
<accession>A0ACB9YI50</accession>
<dbReference type="Proteomes" id="UP001497700">
    <property type="component" value="Unassembled WGS sequence"/>
</dbReference>
<gene>
    <name evidence="1" type="ORF">F4820DRAFT_441654</name>
</gene>
<evidence type="ECO:0000313" key="2">
    <source>
        <dbReference type="Proteomes" id="UP001497700"/>
    </source>
</evidence>